<dbReference type="RefSeq" id="WP_139040869.1">
    <property type="nucleotide sequence ID" value="NZ_VDDA01000074.1"/>
</dbReference>
<keyword evidence="4" id="KW-1185">Reference proteome</keyword>
<keyword evidence="2" id="KW-0812">Transmembrane</keyword>
<keyword evidence="2" id="KW-0472">Membrane</keyword>
<feature type="transmembrane region" description="Helical" evidence="2">
    <location>
        <begin position="35"/>
        <end position="57"/>
    </location>
</feature>
<accession>A0A5C4L5Q6</accession>
<name>A0A5C4L5Q6_9HYPH</name>
<evidence type="ECO:0000313" key="4">
    <source>
        <dbReference type="Proteomes" id="UP000305267"/>
    </source>
</evidence>
<organism evidence="3 4">
    <name type="scientific">Methylobacterium terricola</name>
    <dbReference type="NCBI Taxonomy" id="2583531"/>
    <lineage>
        <taxon>Bacteria</taxon>
        <taxon>Pseudomonadati</taxon>
        <taxon>Pseudomonadota</taxon>
        <taxon>Alphaproteobacteria</taxon>
        <taxon>Hyphomicrobiales</taxon>
        <taxon>Methylobacteriaceae</taxon>
        <taxon>Methylobacterium</taxon>
    </lineage>
</organism>
<keyword evidence="2" id="KW-1133">Transmembrane helix</keyword>
<feature type="region of interest" description="Disordered" evidence="1">
    <location>
        <begin position="62"/>
        <end position="81"/>
    </location>
</feature>
<evidence type="ECO:0000256" key="1">
    <source>
        <dbReference type="SAM" id="MobiDB-lite"/>
    </source>
</evidence>
<evidence type="ECO:0000256" key="2">
    <source>
        <dbReference type="SAM" id="Phobius"/>
    </source>
</evidence>
<comment type="caution">
    <text evidence="3">The sequence shown here is derived from an EMBL/GenBank/DDBJ whole genome shotgun (WGS) entry which is preliminary data.</text>
</comment>
<feature type="compositionally biased region" description="Basic and acidic residues" evidence="1">
    <location>
        <begin position="7"/>
        <end position="16"/>
    </location>
</feature>
<dbReference type="AlphaFoldDB" id="A0A5C4L5Q6"/>
<dbReference type="EMBL" id="VDDA01000074">
    <property type="protein sequence ID" value="TNC04738.1"/>
    <property type="molecule type" value="Genomic_DNA"/>
</dbReference>
<protein>
    <submittedName>
        <fullName evidence="3">Uncharacterized protein</fullName>
    </submittedName>
</protein>
<dbReference type="Proteomes" id="UP000305267">
    <property type="component" value="Unassembled WGS sequence"/>
</dbReference>
<gene>
    <name evidence="3" type="ORF">FF100_36370</name>
</gene>
<dbReference type="OrthoDB" id="7032409at2"/>
<sequence>MPTLPDRGPRPPERRRGPPGAVLKRRVAPVRVEAAVHPVVALAAVAAGAGLLTWFAAGRSKRLGSSPAGGPSEGRRYSPRGSAVTASAAQRLNHASSMLAASVLFDSGLEHYRGQFFNRAMYTPIVVSSVTLASSLHGAGDTDPASSRVRHAVQALGGVDSWGFPVG</sequence>
<feature type="region of interest" description="Disordered" evidence="1">
    <location>
        <begin position="1"/>
        <end position="20"/>
    </location>
</feature>
<proteinExistence type="predicted"/>
<evidence type="ECO:0000313" key="3">
    <source>
        <dbReference type="EMBL" id="TNC04738.1"/>
    </source>
</evidence>
<reference evidence="3 4" key="1">
    <citation type="submission" date="2019-06" db="EMBL/GenBank/DDBJ databases">
        <title>Genome of Methylobacterium sp. 17Sr1-39.</title>
        <authorList>
            <person name="Seo T."/>
        </authorList>
    </citation>
    <scope>NUCLEOTIDE SEQUENCE [LARGE SCALE GENOMIC DNA]</scope>
    <source>
        <strain evidence="3 4">17Sr1-39</strain>
    </source>
</reference>